<dbReference type="PANTHER" id="PTHR43617">
    <property type="entry name" value="L-AMINO ACID N-ACETYLTRANSFERASE"/>
    <property type="match status" value="1"/>
</dbReference>
<accession>A0A291T8S0</accession>
<evidence type="ECO:0000313" key="3">
    <source>
        <dbReference type="Proteomes" id="UP000223709"/>
    </source>
</evidence>
<feature type="domain" description="N-acetyltransferase" evidence="1">
    <location>
        <begin position="3"/>
        <end position="153"/>
    </location>
</feature>
<dbReference type="PROSITE" id="PS51186">
    <property type="entry name" value="GNAT"/>
    <property type="match status" value="1"/>
</dbReference>
<dbReference type="InterPro" id="IPR000182">
    <property type="entry name" value="GNAT_dom"/>
</dbReference>
<protein>
    <submittedName>
        <fullName evidence="2">GNAT family N-acetyltransferase</fullName>
    </submittedName>
</protein>
<gene>
    <name evidence="2" type="ORF">CRH10_03980</name>
</gene>
<dbReference type="AlphaFoldDB" id="A0A291T8S0"/>
<dbReference type="Gene3D" id="3.40.630.30">
    <property type="match status" value="1"/>
</dbReference>
<dbReference type="GO" id="GO:0016747">
    <property type="term" value="F:acyltransferase activity, transferring groups other than amino-acyl groups"/>
    <property type="evidence" value="ECO:0007669"/>
    <property type="project" value="InterPro"/>
</dbReference>
<dbReference type="CDD" id="cd04301">
    <property type="entry name" value="NAT_SF"/>
    <property type="match status" value="1"/>
</dbReference>
<evidence type="ECO:0000313" key="2">
    <source>
        <dbReference type="EMBL" id="ATL89525.1"/>
    </source>
</evidence>
<dbReference type="Proteomes" id="UP000223709">
    <property type="component" value="Chromosome"/>
</dbReference>
<organism evidence="2 3">
    <name type="scientific">Faecalibacterium prausnitzii</name>
    <dbReference type="NCBI Taxonomy" id="853"/>
    <lineage>
        <taxon>Bacteria</taxon>
        <taxon>Bacillati</taxon>
        <taxon>Bacillota</taxon>
        <taxon>Clostridia</taxon>
        <taxon>Eubacteriales</taxon>
        <taxon>Oscillospiraceae</taxon>
        <taxon>Faecalibacterium</taxon>
    </lineage>
</organism>
<dbReference type="InterPro" id="IPR016181">
    <property type="entry name" value="Acyl_CoA_acyltransferase"/>
</dbReference>
<dbReference type="EMBL" id="CP023819">
    <property type="protein sequence ID" value="ATL89525.1"/>
    <property type="molecule type" value="Genomic_DNA"/>
</dbReference>
<dbReference type="InterPro" id="IPR050276">
    <property type="entry name" value="MshD_Acetyltransferase"/>
</dbReference>
<keyword evidence="2" id="KW-0808">Transferase</keyword>
<evidence type="ECO:0000259" key="1">
    <source>
        <dbReference type="PROSITE" id="PS51186"/>
    </source>
</evidence>
<proteinExistence type="predicted"/>
<dbReference type="RefSeq" id="WP_098922920.1">
    <property type="nucleotide sequence ID" value="NZ_CP023819.1"/>
</dbReference>
<reference evidence="2 3" key="1">
    <citation type="submission" date="2017-10" db="EMBL/GenBank/DDBJ databases">
        <title>Complete Genome Sequence of Faecalibacterium prausnitzii isolated from the gut of healthy adult Indian.</title>
        <authorList>
            <person name="Bag S."/>
            <person name="Ghosh T.S."/>
            <person name="Das B."/>
        </authorList>
    </citation>
    <scope>NUCLEOTIDE SEQUENCE [LARGE SCALE GENOMIC DNA]</scope>
    <source>
        <strain evidence="2 3">Indica</strain>
    </source>
</reference>
<dbReference type="Pfam" id="PF00583">
    <property type="entry name" value="Acetyltransf_1"/>
    <property type="match status" value="1"/>
</dbReference>
<sequence>MKITIRTPQMQDYDRFSAIMDQVQQMHVEWRPDVYKPASPLITKELFGELLKGDSWYIAETDGIVVGVLEVFKRHVEGPAQVTKDILFVSTMAVDEAYRGKGIGHQFFDKVKQLKAEKGCDTIELQVNAKNKMAYEMYRNYGFTERSINMELK</sequence>
<name>A0A291T8S0_9FIRM</name>
<dbReference type="PANTHER" id="PTHR43617:SF34">
    <property type="entry name" value="PUTATIVE-RELATED"/>
    <property type="match status" value="1"/>
</dbReference>
<dbReference type="SUPFAM" id="SSF55729">
    <property type="entry name" value="Acyl-CoA N-acyltransferases (Nat)"/>
    <property type="match status" value="1"/>
</dbReference>